<protein>
    <submittedName>
        <fullName evidence="1">Uncharacterized protein</fullName>
    </submittedName>
</protein>
<evidence type="ECO:0000313" key="1">
    <source>
        <dbReference type="EMBL" id="MPM88717.1"/>
    </source>
</evidence>
<comment type="caution">
    <text evidence="1">The sequence shown here is derived from an EMBL/GenBank/DDBJ whole genome shotgun (WGS) entry which is preliminary data.</text>
</comment>
<reference evidence="1" key="1">
    <citation type="submission" date="2019-08" db="EMBL/GenBank/DDBJ databases">
        <authorList>
            <person name="Kucharzyk K."/>
            <person name="Murdoch R.W."/>
            <person name="Higgins S."/>
            <person name="Loffler F."/>
        </authorList>
    </citation>
    <scope>NUCLEOTIDE SEQUENCE</scope>
</reference>
<dbReference type="EMBL" id="VSSQ01036282">
    <property type="protein sequence ID" value="MPM88717.1"/>
    <property type="molecule type" value="Genomic_DNA"/>
</dbReference>
<gene>
    <name evidence="1" type="ORF">SDC9_135821</name>
</gene>
<name>A0A645DHI4_9ZZZZ</name>
<dbReference type="AlphaFoldDB" id="A0A645DHI4"/>
<accession>A0A645DHI4</accession>
<sequence length="79" mass="8958">MNNLISIGDMKIDFTNKILLKDYEGGFFVPVYENTNDISEHLSLMYKSPHVGYSIICSTGEIYGYNSQLICPVIFNNIT</sequence>
<organism evidence="1">
    <name type="scientific">bioreactor metagenome</name>
    <dbReference type="NCBI Taxonomy" id="1076179"/>
    <lineage>
        <taxon>unclassified sequences</taxon>
        <taxon>metagenomes</taxon>
        <taxon>ecological metagenomes</taxon>
    </lineage>
</organism>
<proteinExistence type="predicted"/>